<dbReference type="Proteomes" id="UP000232722">
    <property type="component" value="Unassembled WGS sequence"/>
</dbReference>
<proteinExistence type="predicted"/>
<comment type="caution">
    <text evidence="1">The sequence shown here is derived from an EMBL/GenBank/DDBJ whole genome shotgun (WGS) entry which is preliminary data.</text>
</comment>
<dbReference type="EMBL" id="LLXJ01004179">
    <property type="protein sequence ID" value="PKB96080.1"/>
    <property type="molecule type" value="Genomic_DNA"/>
</dbReference>
<gene>
    <name evidence="1" type="ORF">RhiirA5_435491</name>
</gene>
<organism evidence="1 2">
    <name type="scientific">Rhizophagus irregularis</name>
    <dbReference type="NCBI Taxonomy" id="588596"/>
    <lineage>
        <taxon>Eukaryota</taxon>
        <taxon>Fungi</taxon>
        <taxon>Fungi incertae sedis</taxon>
        <taxon>Mucoromycota</taxon>
        <taxon>Glomeromycotina</taxon>
        <taxon>Glomeromycetes</taxon>
        <taxon>Glomerales</taxon>
        <taxon>Glomeraceae</taxon>
        <taxon>Rhizophagus</taxon>
    </lineage>
</organism>
<reference evidence="1 2" key="2">
    <citation type="submission" date="2017-09" db="EMBL/GenBank/DDBJ databases">
        <title>Extensive intraspecific genome diversity in a model arbuscular mycorrhizal fungus.</title>
        <authorList>
            <person name="Chen E.C."/>
            <person name="Morin E."/>
            <person name="Beaudet D."/>
            <person name="Noel J."/>
            <person name="Ndikumana S."/>
            <person name="Charron P."/>
            <person name="St-Onge C."/>
            <person name="Giorgi J."/>
            <person name="Grigoriev I.V."/>
            <person name="Roux C."/>
            <person name="Martin F.M."/>
            <person name="Corradi N."/>
        </authorList>
    </citation>
    <scope>NUCLEOTIDE SEQUENCE [LARGE SCALE GENOMIC DNA]</scope>
    <source>
        <strain evidence="1 2">A5</strain>
    </source>
</reference>
<accession>A0A2N0NNB4</accession>
<evidence type="ECO:0000313" key="1">
    <source>
        <dbReference type="EMBL" id="PKB96080.1"/>
    </source>
</evidence>
<dbReference type="AlphaFoldDB" id="A0A2N0NNB4"/>
<name>A0A2N0NNB4_9GLOM</name>
<evidence type="ECO:0000313" key="2">
    <source>
        <dbReference type="Proteomes" id="UP000232722"/>
    </source>
</evidence>
<sequence length="71" mass="8195">MPRQLIADCLNSFPKVEIFIRFLEINGKNLIELNIPKNPDNSLNSVIAKFCPNLSIIFEVDEFETFKINPK</sequence>
<protein>
    <submittedName>
        <fullName evidence="1">Uncharacterized protein</fullName>
    </submittedName>
</protein>
<reference evidence="1 2" key="1">
    <citation type="submission" date="2016-04" db="EMBL/GenBank/DDBJ databases">
        <title>Genome analyses suggest a sexual origin of heterokaryosis in a supposedly ancient asexual fungus.</title>
        <authorList>
            <person name="Ropars J."/>
            <person name="Sedzielewska K."/>
            <person name="Noel J."/>
            <person name="Charron P."/>
            <person name="Farinelli L."/>
            <person name="Marton T."/>
            <person name="Kruger M."/>
            <person name="Pelin A."/>
            <person name="Brachmann A."/>
            <person name="Corradi N."/>
        </authorList>
    </citation>
    <scope>NUCLEOTIDE SEQUENCE [LARGE SCALE GENOMIC DNA]</scope>
    <source>
        <strain evidence="1 2">A5</strain>
    </source>
</reference>